<dbReference type="Proteomes" id="UP000542210">
    <property type="component" value="Unassembled WGS sequence"/>
</dbReference>
<sequence>MLPISDEDRKDYPYIIGYCHFIGSLDTWTAYQVQLARQFGAPRTAFRIWIEPVNGALRVRTPDVCSAEFRERLAAHMRRHGLDCHELDNAAA</sequence>
<comment type="caution">
    <text evidence="1">The sequence shown here is derived from an EMBL/GenBank/DDBJ whole genome shotgun (WGS) entry which is preliminary data.</text>
</comment>
<proteinExistence type="predicted"/>
<keyword evidence="2" id="KW-1185">Reference proteome</keyword>
<dbReference type="EMBL" id="JACHND010000001">
    <property type="protein sequence ID" value="MBB4702927.1"/>
    <property type="molecule type" value="Genomic_DNA"/>
</dbReference>
<dbReference type="AlphaFoldDB" id="A0A7W7D9V1"/>
<evidence type="ECO:0000313" key="2">
    <source>
        <dbReference type="Proteomes" id="UP000542210"/>
    </source>
</evidence>
<name>A0A7W7D9V1_9ACTN</name>
<organism evidence="1 2">
    <name type="scientific">Sphaerisporangium siamense</name>
    <dbReference type="NCBI Taxonomy" id="795645"/>
    <lineage>
        <taxon>Bacteria</taxon>
        <taxon>Bacillati</taxon>
        <taxon>Actinomycetota</taxon>
        <taxon>Actinomycetes</taxon>
        <taxon>Streptosporangiales</taxon>
        <taxon>Streptosporangiaceae</taxon>
        <taxon>Sphaerisporangium</taxon>
    </lineage>
</organism>
<reference evidence="1 2" key="1">
    <citation type="submission" date="2020-08" db="EMBL/GenBank/DDBJ databases">
        <title>Sequencing the genomes of 1000 actinobacteria strains.</title>
        <authorList>
            <person name="Klenk H.-P."/>
        </authorList>
    </citation>
    <scope>NUCLEOTIDE SEQUENCE [LARGE SCALE GENOMIC DNA]</scope>
    <source>
        <strain evidence="1 2">DSM 45784</strain>
    </source>
</reference>
<protein>
    <submittedName>
        <fullName evidence="1">Uncharacterized protein</fullName>
    </submittedName>
</protein>
<gene>
    <name evidence="1" type="ORF">BJ982_004471</name>
</gene>
<accession>A0A7W7D9V1</accession>
<dbReference type="RefSeq" id="WP_184883023.1">
    <property type="nucleotide sequence ID" value="NZ_BOOV01000005.1"/>
</dbReference>
<evidence type="ECO:0000313" key="1">
    <source>
        <dbReference type="EMBL" id="MBB4702927.1"/>
    </source>
</evidence>